<keyword evidence="4" id="KW-1185">Reference proteome</keyword>
<comment type="similarity">
    <text evidence="1">Belongs to the UPF0561 family.</text>
</comment>
<dbReference type="InterPro" id="IPR018888">
    <property type="entry name" value="UPF0561"/>
</dbReference>
<dbReference type="Proteomes" id="UP001432322">
    <property type="component" value="Unassembled WGS sequence"/>
</dbReference>
<dbReference type="PANTHER" id="PTHR34256:SF1">
    <property type="entry name" value="UPF0561 PROTEIN C2ORF68"/>
    <property type="match status" value="1"/>
</dbReference>
<sequence length="219" mass="24469">RLFVTVASRPVSVAINLRALKMDDGTYRPGLDMSHGFVKSIVKNQIDRDEYHRLMEERKEEYKKELSGSPRERECSRPAPSPMPAHIYVPPHRRRAMGEAGSSACKKRHTTPSSPAASGMISNREEVRIREKVRSQVKALGEVDISALKTASSGERNSSKALFKLNLAASGENHEIVVLSTDNPARLAKGLSRQYGLNESECRLLRETIESEIETRLKS</sequence>
<dbReference type="EMBL" id="BTSY01000005">
    <property type="protein sequence ID" value="GMT28340.1"/>
    <property type="molecule type" value="Genomic_DNA"/>
</dbReference>
<feature type="region of interest" description="Disordered" evidence="2">
    <location>
        <begin position="61"/>
        <end position="86"/>
    </location>
</feature>
<accession>A0AAV5W9E6</accession>
<reference evidence="3" key="1">
    <citation type="submission" date="2023-10" db="EMBL/GenBank/DDBJ databases">
        <title>Genome assembly of Pristionchus species.</title>
        <authorList>
            <person name="Yoshida K."/>
            <person name="Sommer R.J."/>
        </authorList>
    </citation>
    <scope>NUCLEOTIDE SEQUENCE</scope>
    <source>
        <strain evidence="3">RS5133</strain>
    </source>
</reference>
<dbReference type="Pfam" id="PF10573">
    <property type="entry name" value="UPF0561"/>
    <property type="match status" value="1"/>
</dbReference>
<evidence type="ECO:0000313" key="3">
    <source>
        <dbReference type="EMBL" id="GMT28340.1"/>
    </source>
</evidence>
<dbReference type="AlphaFoldDB" id="A0AAV5W9E6"/>
<evidence type="ECO:0000313" key="4">
    <source>
        <dbReference type="Proteomes" id="UP001432322"/>
    </source>
</evidence>
<organism evidence="3 4">
    <name type="scientific">Pristionchus fissidentatus</name>
    <dbReference type="NCBI Taxonomy" id="1538716"/>
    <lineage>
        <taxon>Eukaryota</taxon>
        <taxon>Metazoa</taxon>
        <taxon>Ecdysozoa</taxon>
        <taxon>Nematoda</taxon>
        <taxon>Chromadorea</taxon>
        <taxon>Rhabditida</taxon>
        <taxon>Rhabditina</taxon>
        <taxon>Diplogasteromorpha</taxon>
        <taxon>Diplogasteroidea</taxon>
        <taxon>Neodiplogasteridae</taxon>
        <taxon>Pristionchus</taxon>
    </lineage>
</organism>
<evidence type="ECO:0000256" key="2">
    <source>
        <dbReference type="SAM" id="MobiDB-lite"/>
    </source>
</evidence>
<feature type="non-terminal residue" evidence="3">
    <location>
        <position position="1"/>
    </location>
</feature>
<comment type="caution">
    <text evidence="3">The sequence shown here is derived from an EMBL/GenBank/DDBJ whole genome shotgun (WGS) entry which is preliminary data.</text>
</comment>
<dbReference type="PANTHER" id="PTHR34256">
    <property type="entry name" value="UPF0561 PROTEIN C2ORF68"/>
    <property type="match status" value="1"/>
</dbReference>
<feature type="region of interest" description="Disordered" evidence="2">
    <location>
        <begin position="98"/>
        <end position="125"/>
    </location>
</feature>
<protein>
    <submittedName>
        <fullName evidence="3">Uncharacterized protein</fullName>
    </submittedName>
</protein>
<feature type="compositionally biased region" description="Basic and acidic residues" evidence="2">
    <location>
        <begin position="61"/>
        <end position="76"/>
    </location>
</feature>
<evidence type="ECO:0000256" key="1">
    <source>
        <dbReference type="ARBA" id="ARBA00006905"/>
    </source>
</evidence>
<gene>
    <name evidence="3" type="ORF">PFISCL1PPCAC_19637</name>
</gene>
<proteinExistence type="inferred from homology"/>
<feature type="non-terminal residue" evidence="3">
    <location>
        <position position="219"/>
    </location>
</feature>
<name>A0AAV5W9E6_9BILA</name>